<dbReference type="AlphaFoldDB" id="F6HY00"/>
<evidence type="ECO:0000313" key="2">
    <source>
        <dbReference type="EMBL" id="CCB59323.1"/>
    </source>
</evidence>
<protein>
    <submittedName>
        <fullName evidence="2">Uncharacterized protein</fullName>
    </submittedName>
</protein>
<dbReference type="Proteomes" id="UP000009183">
    <property type="component" value="Chromosome 9"/>
</dbReference>
<proteinExistence type="predicted"/>
<evidence type="ECO:0000313" key="3">
    <source>
        <dbReference type="Proteomes" id="UP000009183"/>
    </source>
</evidence>
<dbReference type="HOGENOM" id="CLU_2268759_0_0_1"/>
<gene>
    <name evidence="2" type="ordered locus">VIT_09s0002g01840</name>
</gene>
<feature type="region of interest" description="Disordered" evidence="1">
    <location>
        <begin position="80"/>
        <end position="103"/>
    </location>
</feature>
<dbReference type="PaxDb" id="29760-VIT_09s0002g01840.t01"/>
<sequence>MALVEVVRVVSSFPPNLARNGYKRKHPPMKAAPSLSLSSVFLPCRSSAPLGWARGGGGGGGGGCWAWLPSRTHHWRIAFSPQSSPLTRTRAANTPSNGPSITS</sequence>
<reference evidence="3" key="1">
    <citation type="journal article" date="2007" name="Nature">
        <title>The grapevine genome sequence suggests ancestral hexaploidization in major angiosperm phyla.</title>
        <authorList>
            <consortium name="The French-Italian Public Consortium for Grapevine Genome Characterization."/>
            <person name="Jaillon O."/>
            <person name="Aury J.-M."/>
            <person name="Noel B."/>
            <person name="Policriti A."/>
            <person name="Clepet C."/>
            <person name="Casagrande A."/>
            <person name="Choisne N."/>
            <person name="Aubourg S."/>
            <person name="Vitulo N."/>
            <person name="Jubin C."/>
            <person name="Vezzi A."/>
            <person name="Legeai F."/>
            <person name="Hugueney P."/>
            <person name="Dasilva C."/>
            <person name="Horner D."/>
            <person name="Mica E."/>
            <person name="Jublot D."/>
            <person name="Poulain J."/>
            <person name="Bruyere C."/>
            <person name="Billault A."/>
            <person name="Segurens B."/>
            <person name="Gouyvenoux M."/>
            <person name="Ugarte E."/>
            <person name="Cattonaro F."/>
            <person name="Anthouard V."/>
            <person name="Vico V."/>
            <person name="Del Fabbro C."/>
            <person name="Alaux M."/>
            <person name="Di Gaspero G."/>
            <person name="Dumas V."/>
            <person name="Felice N."/>
            <person name="Paillard S."/>
            <person name="Juman I."/>
            <person name="Moroldo M."/>
            <person name="Scalabrin S."/>
            <person name="Canaguier A."/>
            <person name="Le Clainche I."/>
            <person name="Malacrida G."/>
            <person name="Durand E."/>
            <person name="Pesole G."/>
            <person name="Laucou V."/>
            <person name="Chatelet P."/>
            <person name="Merdinoglu D."/>
            <person name="Delledonne M."/>
            <person name="Pezzotti M."/>
            <person name="Lecharny A."/>
            <person name="Scarpelli C."/>
            <person name="Artiguenave F."/>
            <person name="Pe M.E."/>
            <person name="Valle G."/>
            <person name="Morgante M."/>
            <person name="Caboche M."/>
            <person name="Adam-Blondon A.-F."/>
            <person name="Weissenbach J."/>
            <person name="Quetier F."/>
            <person name="Wincker P."/>
        </authorList>
    </citation>
    <scope>NUCLEOTIDE SEQUENCE [LARGE SCALE GENOMIC DNA]</scope>
    <source>
        <strain evidence="3">cv. Pinot noir / PN40024</strain>
    </source>
</reference>
<dbReference type="EMBL" id="FN596494">
    <property type="protein sequence ID" value="CCB59323.1"/>
    <property type="molecule type" value="Genomic_DNA"/>
</dbReference>
<name>F6HY00_VITVI</name>
<keyword evidence="3" id="KW-1185">Reference proteome</keyword>
<evidence type="ECO:0000256" key="1">
    <source>
        <dbReference type="SAM" id="MobiDB-lite"/>
    </source>
</evidence>
<accession>F6HY00</accession>
<dbReference type="InParanoid" id="F6HY00"/>
<organism evidence="2 3">
    <name type="scientific">Vitis vinifera</name>
    <name type="common">Grape</name>
    <dbReference type="NCBI Taxonomy" id="29760"/>
    <lineage>
        <taxon>Eukaryota</taxon>
        <taxon>Viridiplantae</taxon>
        <taxon>Streptophyta</taxon>
        <taxon>Embryophyta</taxon>
        <taxon>Tracheophyta</taxon>
        <taxon>Spermatophyta</taxon>
        <taxon>Magnoliopsida</taxon>
        <taxon>eudicotyledons</taxon>
        <taxon>Gunneridae</taxon>
        <taxon>Pentapetalae</taxon>
        <taxon>rosids</taxon>
        <taxon>Vitales</taxon>
        <taxon>Vitaceae</taxon>
        <taxon>Viteae</taxon>
        <taxon>Vitis</taxon>
    </lineage>
</organism>